<comment type="caution">
    <text evidence="3">The sequence shown here is derived from an EMBL/GenBank/DDBJ whole genome shotgun (WGS) entry which is preliminary data.</text>
</comment>
<evidence type="ECO:0008006" key="5">
    <source>
        <dbReference type="Google" id="ProtNLM"/>
    </source>
</evidence>
<gene>
    <name evidence="3" type="ORF">B9G98_02396</name>
</gene>
<evidence type="ECO:0000313" key="4">
    <source>
        <dbReference type="Proteomes" id="UP000238350"/>
    </source>
</evidence>
<dbReference type="STRING" id="45607.A0A2T0FII0"/>
<evidence type="ECO:0000256" key="2">
    <source>
        <dbReference type="SAM" id="MobiDB-lite"/>
    </source>
</evidence>
<dbReference type="Pfam" id="PF03357">
    <property type="entry name" value="Snf7"/>
    <property type="match status" value="1"/>
</dbReference>
<dbReference type="GO" id="GO:0006900">
    <property type="term" value="P:vesicle budding from membrane"/>
    <property type="evidence" value="ECO:0007669"/>
    <property type="project" value="TreeGrafter"/>
</dbReference>
<dbReference type="AlphaFoldDB" id="A0A2T0FII0"/>
<evidence type="ECO:0000256" key="1">
    <source>
        <dbReference type="SAM" id="Coils"/>
    </source>
</evidence>
<keyword evidence="4" id="KW-1185">Reference proteome</keyword>
<dbReference type="OrthoDB" id="10250120at2759"/>
<proteinExistence type="predicted"/>
<dbReference type="Proteomes" id="UP000238350">
    <property type="component" value="Unassembled WGS sequence"/>
</dbReference>
<reference evidence="3 4" key="1">
    <citation type="submission" date="2017-04" db="EMBL/GenBank/DDBJ databases">
        <title>Genome sequencing of [Candida] sorbophila.</title>
        <authorList>
            <person name="Ahn J.O."/>
        </authorList>
    </citation>
    <scope>NUCLEOTIDE SEQUENCE [LARGE SCALE GENOMIC DNA]</scope>
    <source>
        <strain evidence="3 4">DS02</strain>
    </source>
</reference>
<feature type="compositionally biased region" description="Basic and acidic residues" evidence="2">
    <location>
        <begin position="408"/>
        <end position="418"/>
    </location>
</feature>
<dbReference type="GO" id="GO:0005771">
    <property type="term" value="C:multivesicular body"/>
    <property type="evidence" value="ECO:0007669"/>
    <property type="project" value="TreeGrafter"/>
</dbReference>
<organism evidence="3 4">
    <name type="scientific">Wickerhamiella sorbophila</name>
    <dbReference type="NCBI Taxonomy" id="45607"/>
    <lineage>
        <taxon>Eukaryota</taxon>
        <taxon>Fungi</taxon>
        <taxon>Dikarya</taxon>
        <taxon>Ascomycota</taxon>
        <taxon>Saccharomycotina</taxon>
        <taxon>Dipodascomycetes</taxon>
        <taxon>Dipodascales</taxon>
        <taxon>Trichomonascaceae</taxon>
        <taxon>Wickerhamiella</taxon>
    </lineage>
</organism>
<name>A0A2T0FII0_9ASCO</name>
<keyword evidence="1" id="KW-0175">Coiled coil</keyword>
<evidence type="ECO:0000313" key="3">
    <source>
        <dbReference type="EMBL" id="PRT54776.1"/>
    </source>
</evidence>
<dbReference type="GO" id="GO:0032511">
    <property type="term" value="P:late endosome to vacuole transport via multivesicular body sorting pathway"/>
    <property type="evidence" value="ECO:0007669"/>
    <property type="project" value="TreeGrafter"/>
</dbReference>
<dbReference type="InterPro" id="IPR005024">
    <property type="entry name" value="Snf7_fam"/>
</dbReference>
<feature type="coiled-coil region" evidence="1">
    <location>
        <begin position="284"/>
        <end position="311"/>
    </location>
</feature>
<dbReference type="EMBL" id="NDIQ01000021">
    <property type="protein sequence ID" value="PRT54776.1"/>
    <property type="molecule type" value="Genomic_DNA"/>
</dbReference>
<accession>A0A2T0FII0</accession>
<dbReference type="RefSeq" id="XP_024664721.1">
    <property type="nucleotide sequence ID" value="XM_024808953.1"/>
</dbReference>
<sequence>MDLEVIRQVVAANPNFTSTRKFSLYSNFGRLQETNQVGYQANVVTWKEVLEEAVRRRAFPNALSFEAGPQLIEALSDPQNGQPMALNTVIDEMVAQKKLVPMQTFLHAKYPLLNSTWSAGQLASKVAFWAWSKVVDTDWHSGDVGKLKTVTYVAIDQTKVVAQNVLRQIKADFRQNGSTYSAGIFSFGQIKELCGMSKEDLEVCLVYLSRETNDLSYKGIVKINGDIEDSDSSIPGIKDVLAQQSVRLSVLDAKIAQYDGKARDFLRKGERERAKTALKVKRAHEKTQTEIMDQQNQLELVLNKIDQASDQVNMIEALKAGKEILAKRNKAIGGADAVSELMDSLQDEMAETDDIADRLGRLSFIDVEDELEELQAQADSQALHDLPKAQAEVRANETPVDVEAQPETQREPELILNS</sequence>
<dbReference type="PANTHER" id="PTHR22761">
    <property type="entry name" value="CHARGED MULTIVESICULAR BODY PROTEIN"/>
    <property type="match status" value="1"/>
</dbReference>
<feature type="region of interest" description="Disordered" evidence="2">
    <location>
        <begin position="385"/>
        <end position="418"/>
    </location>
</feature>
<dbReference type="GeneID" id="36516144"/>
<protein>
    <recommendedName>
        <fullName evidence="5">Charged multivesicular body protein 7</fullName>
    </recommendedName>
</protein>